<dbReference type="AlphaFoldDB" id="A0A839DVB3"/>
<dbReference type="InterPro" id="IPR008920">
    <property type="entry name" value="TF_FadR/GntR_C"/>
</dbReference>
<evidence type="ECO:0000313" key="6">
    <source>
        <dbReference type="Proteomes" id="UP000569329"/>
    </source>
</evidence>
<keyword evidence="2 5" id="KW-0238">DNA-binding</keyword>
<dbReference type="GO" id="GO:0003700">
    <property type="term" value="F:DNA-binding transcription factor activity"/>
    <property type="evidence" value="ECO:0007669"/>
    <property type="project" value="InterPro"/>
</dbReference>
<dbReference type="Pfam" id="PF07729">
    <property type="entry name" value="FCD"/>
    <property type="match status" value="1"/>
</dbReference>
<sequence>MGEGDRIAIPSVVDVVVDELRALILAGTFGPGERLIEERICERFGISRPPLREALRVLQREGLVSSRPRRGYSVISLSDDDVREIYSLRGALERLAAELAVPVADENALSPLEEAIGAMRTAASDGDDSAMLAANVAFHSAFVALADHSRLQQSYELLRSQLQLCMAQNLRFRQHRTGDPWDVVRRHESLLERVRGGDVQEVVAELAEHGDRSFLRQEQ</sequence>
<dbReference type="CDD" id="cd07377">
    <property type="entry name" value="WHTH_GntR"/>
    <property type="match status" value="1"/>
</dbReference>
<dbReference type="SMART" id="SM00895">
    <property type="entry name" value="FCD"/>
    <property type="match status" value="1"/>
</dbReference>
<keyword evidence="1" id="KW-0805">Transcription regulation</keyword>
<dbReference type="SMART" id="SM00345">
    <property type="entry name" value="HTH_GNTR"/>
    <property type="match status" value="1"/>
</dbReference>
<dbReference type="PROSITE" id="PS50949">
    <property type="entry name" value="HTH_GNTR"/>
    <property type="match status" value="1"/>
</dbReference>
<comment type="caution">
    <text evidence="5">The sequence shown here is derived from an EMBL/GenBank/DDBJ whole genome shotgun (WGS) entry which is preliminary data.</text>
</comment>
<dbReference type="GO" id="GO:0003677">
    <property type="term" value="F:DNA binding"/>
    <property type="evidence" value="ECO:0007669"/>
    <property type="project" value="UniProtKB-KW"/>
</dbReference>
<organism evidence="5 6">
    <name type="scientific">Halosaccharopolyspora lacisalsi</name>
    <dbReference type="NCBI Taxonomy" id="1000566"/>
    <lineage>
        <taxon>Bacteria</taxon>
        <taxon>Bacillati</taxon>
        <taxon>Actinomycetota</taxon>
        <taxon>Actinomycetes</taxon>
        <taxon>Pseudonocardiales</taxon>
        <taxon>Pseudonocardiaceae</taxon>
        <taxon>Halosaccharopolyspora</taxon>
    </lineage>
</organism>
<keyword evidence="6" id="KW-1185">Reference proteome</keyword>
<keyword evidence="3" id="KW-0804">Transcription</keyword>
<dbReference type="Gene3D" id="1.20.120.530">
    <property type="entry name" value="GntR ligand-binding domain-like"/>
    <property type="match status" value="1"/>
</dbReference>
<evidence type="ECO:0000256" key="3">
    <source>
        <dbReference type="ARBA" id="ARBA00023163"/>
    </source>
</evidence>
<protein>
    <submittedName>
        <fullName evidence="5">DNA-binding GntR family transcriptional regulator</fullName>
    </submittedName>
</protein>
<accession>A0A839DVB3</accession>
<dbReference type="SUPFAM" id="SSF48008">
    <property type="entry name" value="GntR ligand-binding domain-like"/>
    <property type="match status" value="1"/>
</dbReference>
<dbReference type="InterPro" id="IPR000524">
    <property type="entry name" value="Tscrpt_reg_HTH_GntR"/>
</dbReference>
<dbReference type="EMBL" id="JACGWZ010000001">
    <property type="protein sequence ID" value="MBA8824196.1"/>
    <property type="molecule type" value="Genomic_DNA"/>
</dbReference>
<dbReference type="PRINTS" id="PR00035">
    <property type="entry name" value="HTHGNTR"/>
</dbReference>
<dbReference type="PANTHER" id="PTHR43537:SF24">
    <property type="entry name" value="GLUCONATE OPERON TRANSCRIPTIONAL REPRESSOR"/>
    <property type="match status" value="1"/>
</dbReference>
<dbReference type="Pfam" id="PF00392">
    <property type="entry name" value="GntR"/>
    <property type="match status" value="1"/>
</dbReference>
<dbReference type="Proteomes" id="UP000569329">
    <property type="component" value="Unassembled WGS sequence"/>
</dbReference>
<dbReference type="InterPro" id="IPR036390">
    <property type="entry name" value="WH_DNA-bd_sf"/>
</dbReference>
<evidence type="ECO:0000313" key="5">
    <source>
        <dbReference type="EMBL" id="MBA8824196.1"/>
    </source>
</evidence>
<reference evidence="5 6" key="1">
    <citation type="submission" date="2020-07" db="EMBL/GenBank/DDBJ databases">
        <title>Sequencing the genomes of 1000 actinobacteria strains.</title>
        <authorList>
            <person name="Klenk H.-P."/>
        </authorList>
    </citation>
    <scope>NUCLEOTIDE SEQUENCE [LARGE SCALE GENOMIC DNA]</scope>
    <source>
        <strain evidence="5 6">DSM 45975</strain>
    </source>
</reference>
<proteinExistence type="predicted"/>
<dbReference type="InterPro" id="IPR036388">
    <property type="entry name" value="WH-like_DNA-bd_sf"/>
</dbReference>
<name>A0A839DVB3_9PSEU</name>
<evidence type="ECO:0000256" key="1">
    <source>
        <dbReference type="ARBA" id="ARBA00023015"/>
    </source>
</evidence>
<dbReference type="SUPFAM" id="SSF46785">
    <property type="entry name" value="Winged helix' DNA-binding domain"/>
    <property type="match status" value="1"/>
</dbReference>
<evidence type="ECO:0000259" key="4">
    <source>
        <dbReference type="PROSITE" id="PS50949"/>
    </source>
</evidence>
<evidence type="ECO:0000256" key="2">
    <source>
        <dbReference type="ARBA" id="ARBA00023125"/>
    </source>
</evidence>
<dbReference type="PANTHER" id="PTHR43537">
    <property type="entry name" value="TRANSCRIPTIONAL REGULATOR, GNTR FAMILY"/>
    <property type="match status" value="1"/>
</dbReference>
<feature type="domain" description="HTH gntR-type" evidence="4">
    <location>
        <begin position="10"/>
        <end position="77"/>
    </location>
</feature>
<dbReference type="RefSeq" id="WP_182543335.1">
    <property type="nucleotide sequence ID" value="NZ_JACGWZ010000001.1"/>
</dbReference>
<gene>
    <name evidence="5" type="ORF">FHX42_001525</name>
</gene>
<dbReference type="Gene3D" id="1.10.10.10">
    <property type="entry name" value="Winged helix-like DNA-binding domain superfamily/Winged helix DNA-binding domain"/>
    <property type="match status" value="1"/>
</dbReference>
<dbReference type="InterPro" id="IPR011711">
    <property type="entry name" value="GntR_C"/>
</dbReference>